<dbReference type="InterPro" id="IPR028098">
    <property type="entry name" value="Glyco_trans_4-like_N"/>
</dbReference>
<evidence type="ECO:0000259" key="2">
    <source>
        <dbReference type="Pfam" id="PF13439"/>
    </source>
</evidence>
<feature type="domain" description="Glycosyltransferase subfamily 4-like N-terminal" evidence="2">
    <location>
        <begin position="15"/>
        <end position="171"/>
    </location>
</feature>
<dbReference type="Proteomes" id="UP000230821">
    <property type="component" value="Unassembled WGS sequence"/>
</dbReference>
<dbReference type="Pfam" id="PF13439">
    <property type="entry name" value="Glyco_transf_4"/>
    <property type="match status" value="1"/>
</dbReference>
<evidence type="ECO:0008006" key="5">
    <source>
        <dbReference type="Google" id="ProtNLM"/>
    </source>
</evidence>
<dbReference type="EMBL" id="PDSK01000048">
    <property type="protein sequence ID" value="PIE35302.1"/>
    <property type="molecule type" value="Genomic_DNA"/>
</dbReference>
<organism evidence="3 4">
    <name type="scientific">candidate division KSB3 bacterium</name>
    <dbReference type="NCBI Taxonomy" id="2044937"/>
    <lineage>
        <taxon>Bacteria</taxon>
        <taxon>candidate division KSB3</taxon>
    </lineage>
</organism>
<protein>
    <recommendedName>
        <fullName evidence="5">Glycosyltransferase</fullName>
    </recommendedName>
</protein>
<dbReference type="GO" id="GO:0016757">
    <property type="term" value="F:glycosyltransferase activity"/>
    <property type="evidence" value="ECO:0007669"/>
    <property type="project" value="InterPro"/>
</dbReference>
<dbReference type="SUPFAM" id="SSF53756">
    <property type="entry name" value="UDP-Glycosyltransferase/glycogen phosphorylase"/>
    <property type="match status" value="1"/>
</dbReference>
<dbReference type="InterPro" id="IPR001296">
    <property type="entry name" value="Glyco_trans_1"/>
</dbReference>
<comment type="caution">
    <text evidence="3">The sequence shown here is derived from an EMBL/GenBank/DDBJ whole genome shotgun (WGS) entry which is preliminary data.</text>
</comment>
<dbReference type="PANTHER" id="PTHR12526">
    <property type="entry name" value="GLYCOSYLTRANSFERASE"/>
    <property type="match status" value="1"/>
</dbReference>
<name>A0A2G6KJT6_9BACT</name>
<evidence type="ECO:0000313" key="3">
    <source>
        <dbReference type="EMBL" id="PIE35302.1"/>
    </source>
</evidence>
<evidence type="ECO:0000259" key="1">
    <source>
        <dbReference type="Pfam" id="PF00534"/>
    </source>
</evidence>
<dbReference type="AlphaFoldDB" id="A0A2G6KJT6"/>
<sequence length="381" mass="43356">MSKKHILEFASFAGMGGTQRMLLEFLRKASREKYVFYLCVLLNHDILNEEASKSGIENTSLNMRGYWDLAAWWKLYCFAKNKRIDLIRTYGLKAHIIGRIVGKWLNIPVNITSVRNTDPWRKWYHTLLDRLTSGWTDLYISNSEAGRVATHRRERIPLSKIITIPNGIDLSDYEPYNTNAHQINVEYRQQFDIAPHAPILGTIANLREQKGHKTIVDAFLLIQEKISDVKCLFVGDDLLGGEIHRYIQDRQLEHAFILTGLRQDIPQLLTMFDAFILPSLWEGIPRAILEAMAMKKPVVTTAVGGIPEVVEPGRTGVFIPPNDPQILADTLVSLLNDPKRLSDMGQAGYERIQQFFSLDAVVASTENVYDCLMGGRPFRGE</sequence>
<proteinExistence type="predicted"/>
<gene>
    <name evidence="3" type="ORF">CSA56_04805</name>
</gene>
<accession>A0A2G6KJT6</accession>
<reference evidence="3 4" key="1">
    <citation type="submission" date="2017-10" db="EMBL/GenBank/DDBJ databases">
        <title>Novel microbial diversity and functional potential in the marine mammal oral microbiome.</title>
        <authorList>
            <person name="Dudek N.K."/>
            <person name="Sun C.L."/>
            <person name="Burstein D."/>
            <person name="Kantor R.S."/>
            <person name="Aliaga Goltsman D.S."/>
            <person name="Bik E.M."/>
            <person name="Thomas B.C."/>
            <person name="Banfield J.F."/>
            <person name="Relman D.A."/>
        </authorList>
    </citation>
    <scope>NUCLEOTIDE SEQUENCE [LARGE SCALE GENOMIC DNA]</scope>
    <source>
        <strain evidence="3">DOLJORAL78_47_16</strain>
    </source>
</reference>
<dbReference type="Pfam" id="PF00534">
    <property type="entry name" value="Glycos_transf_1"/>
    <property type="match status" value="1"/>
</dbReference>
<dbReference type="Gene3D" id="3.40.50.2000">
    <property type="entry name" value="Glycogen Phosphorylase B"/>
    <property type="match status" value="2"/>
</dbReference>
<evidence type="ECO:0000313" key="4">
    <source>
        <dbReference type="Proteomes" id="UP000230821"/>
    </source>
</evidence>
<feature type="domain" description="Glycosyl transferase family 1" evidence="1">
    <location>
        <begin position="186"/>
        <end position="351"/>
    </location>
</feature>